<feature type="signal peptide" evidence="2">
    <location>
        <begin position="1"/>
        <end position="21"/>
    </location>
</feature>
<dbReference type="EMBL" id="JAINUF010000010">
    <property type="protein sequence ID" value="KAJ8349092.1"/>
    <property type="molecule type" value="Genomic_DNA"/>
</dbReference>
<gene>
    <name evidence="4" type="ORF">SKAU_G00276810</name>
</gene>
<keyword evidence="2" id="KW-0732">Signal</keyword>
<dbReference type="PANTHER" id="PTHR11461:SF191">
    <property type="entry name" value="PROTEIN Z-DEPENDENT PROTEASE INHIBITOR"/>
    <property type="match status" value="1"/>
</dbReference>
<comment type="caution">
    <text evidence="4">The sequence shown here is derived from an EMBL/GenBank/DDBJ whole genome shotgun (WGS) entry which is preliminary data.</text>
</comment>
<dbReference type="InterPro" id="IPR033835">
    <property type="entry name" value="PZI_serpin_dom"/>
</dbReference>
<dbReference type="PROSITE" id="PS00284">
    <property type="entry name" value="SERPIN"/>
    <property type="match status" value="1"/>
</dbReference>
<sequence>MKTALVFLLVLGSLLPIIIQAQDLSSDVSELATKNTDFAMSLYREIASTSDDNIIFSPLYVSSALAALSTGAQGVTREKILQGLGVAPLEQEGQPERIPELFQKLQWEVTKNEALQLNQATALFIRQQLEVETAFSDLIMKHFGADVSKVDFANTQASKASINDYVKSKTGDKVREVVGTLDPQAMLMLISSIFFQGNWVIPFSTTSTQEERFFVNKYNIVQVPMMFSNDKYYLAYDPTLKLGVLKLPYQGGVAMLVLLPDKDVDYTSIDEALTGERFLSWIKKLKKTNLEVQLPRFSLERSYAMKSVLPDLGISNVFESADLSGVSKEPNLKLSEMMHKAMIEVKETATAAPETQFSTGSVPPRLTINRPFLFVIYHEATNSPLFMGRVIDPTKK</sequence>
<dbReference type="Gene3D" id="3.30.497.10">
    <property type="entry name" value="Antithrombin, subunit I, domain 2"/>
    <property type="match status" value="1"/>
</dbReference>
<dbReference type="OrthoDB" id="10063692at2759"/>
<evidence type="ECO:0000259" key="3">
    <source>
        <dbReference type="SMART" id="SM00093"/>
    </source>
</evidence>
<proteinExistence type="inferred from homology"/>
<dbReference type="CDD" id="cd02055">
    <property type="entry name" value="serpinA10_PZI"/>
    <property type="match status" value="1"/>
</dbReference>
<evidence type="ECO:0000256" key="1">
    <source>
        <dbReference type="RuleBase" id="RU000411"/>
    </source>
</evidence>
<evidence type="ECO:0000313" key="5">
    <source>
        <dbReference type="Proteomes" id="UP001152622"/>
    </source>
</evidence>
<dbReference type="Proteomes" id="UP001152622">
    <property type="component" value="Chromosome 10"/>
</dbReference>
<dbReference type="GO" id="GO:0007596">
    <property type="term" value="P:blood coagulation"/>
    <property type="evidence" value="ECO:0007669"/>
    <property type="project" value="InterPro"/>
</dbReference>
<dbReference type="PANTHER" id="PTHR11461">
    <property type="entry name" value="SERINE PROTEASE INHIBITOR, SERPIN"/>
    <property type="match status" value="1"/>
</dbReference>
<protein>
    <recommendedName>
        <fullName evidence="3">Serpin domain-containing protein</fullName>
    </recommendedName>
</protein>
<dbReference type="InterPro" id="IPR023795">
    <property type="entry name" value="Serpin_CS"/>
</dbReference>
<comment type="similarity">
    <text evidence="1">Belongs to the serpin family.</text>
</comment>
<dbReference type="Pfam" id="PF00079">
    <property type="entry name" value="Serpin"/>
    <property type="match status" value="1"/>
</dbReference>
<dbReference type="SMART" id="SM00093">
    <property type="entry name" value="SERPIN"/>
    <property type="match status" value="1"/>
</dbReference>
<dbReference type="AlphaFoldDB" id="A0A9Q1F1E1"/>
<keyword evidence="5" id="KW-1185">Reference proteome</keyword>
<dbReference type="Gene3D" id="2.30.39.10">
    <property type="entry name" value="Alpha-1-antitrypsin, domain 1"/>
    <property type="match status" value="1"/>
</dbReference>
<dbReference type="InterPro" id="IPR023796">
    <property type="entry name" value="Serpin_dom"/>
</dbReference>
<dbReference type="GO" id="GO:0004867">
    <property type="term" value="F:serine-type endopeptidase inhibitor activity"/>
    <property type="evidence" value="ECO:0007669"/>
    <property type="project" value="InterPro"/>
</dbReference>
<dbReference type="FunFam" id="3.30.497.10:FF:000001">
    <property type="entry name" value="Serine protease inhibitor"/>
    <property type="match status" value="1"/>
</dbReference>
<accession>A0A9Q1F1E1</accession>
<reference evidence="4" key="1">
    <citation type="journal article" date="2023" name="Science">
        <title>Genome structures resolve the early diversification of teleost fishes.</title>
        <authorList>
            <person name="Parey E."/>
            <person name="Louis A."/>
            <person name="Montfort J."/>
            <person name="Bouchez O."/>
            <person name="Roques C."/>
            <person name="Iampietro C."/>
            <person name="Lluch J."/>
            <person name="Castinel A."/>
            <person name="Donnadieu C."/>
            <person name="Desvignes T."/>
            <person name="Floi Bucao C."/>
            <person name="Jouanno E."/>
            <person name="Wen M."/>
            <person name="Mejri S."/>
            <person name="Dirks R."/>
            <person name="Jansen H."/>
            <person name="Henkel C."/>
            <person name="Chen W.J."/>
            <person name="Zahm M."/>
            <person name="Cabau C."/>
            <person name="Klopp C."/>
            <person name="Thompson A.W."/>
            <person name="Robinson-Rechavi M."/>
            <person name="Braasch I."/>
            <person name="Lecointre G."/>
            <person name="Bobe J."/>
            <person name="Postlethwait J.H."/>
            <person name="Berthelot C."/>
            <person name="Roest Crollius H."/>
            <person name="Guiguen Y."/>
        </authorList>
    </citation>
    <scope>NUCLEOTIDE SEQUENCE</scope>
    <source>
        <strain evidence="4">WJC10195</strain>
    </source>
</reference>
<dbReference type="InterPro" id="IPR042185">
    <property type="entry name" value="Serpin_sf_2"/>
</dbReference>
<organism evidence="4 5">
    <name type="scientific">Synaphobranchus kaupii</name>
    <name type="common">Kaup's arrowtooth eel</name>
    <dbReference type="NCBI Taxonomy" id="118154"/>
    <lineage>
        <taxon>Eukaryota</taxon>
        <taxon>Metazoa</taxon>
        <taxon>Chordata</taxon>
        <taxon>Craniata</taxon>
        <taxon>Vertebrata</taxon>
        <taxon>Euteleostomi</taxon>
        <taxon>Actinopterygii</taxon>
        <taxon>Neopterygii</taxon>
        <taxon>Teleostei</taxon>
        <taxon>Anguilliformes</taxon>
        <taxon>Synaphobranchidae</taxon>
        <taxon>Synaphobranchus</taxon>
    </lineage>
</organism>
<feature type="chain" id="PRO_5040384125" description="Serpin domain-containing protein" evidence="2">
    <location>
        <begin position="22"/>
        <end position="396"/>
    </location>
</feature>
<dbReference type="InterPro" id="IPR036186">
    <property type="entry name" value="Serpin_sf"/>
</dbReference>
<dbReference type="SUPFAM" id="SSF56574">
    <property type="entry name" value="Serpins"/>
    <property type="match status" value="1"/>
</dbReference>
<dbReference type="InterPro" id="IPR042178">
    <property type="entry name" value="Serpin_sf_1"/>
</dbReference>
<dbReference type="InterPro" id="IPR000215">
    <property type="entry name" value="Serpin_fam"/>
</dbReference>
<evidence type="ECO:0000313" key="4">
    <source>
        <dbReference type="EMBL" id="KAJ8349092.1"/>
    </source>
</evidence>
<dbReference type="GO" id="GO:0005615">
    <property type="term" value="C:extracellular space"/>
    <property type="evidence" value="ECO:0007669"/>
    <property type="project" value="InterPro"/>
</dbReference>
<name>A0A9Q1F1E1_SYNKA</name>
<dbReference type="PRINTS" id="PR00780">
    <property type="entry name" value="LEUSERPINII"/>
</dbReference>
<feature type="domain" description="Serpin" evidence="3">
    <location>
        <begin position="40"/>
        <end position="393"/>
    </location>
</feature>
<evidence type="ECO:0000256" key="2">
    <source>
        <dbReference type="SAM" id="SignalP"/>
    </source>
</evidence>